<feature type="region of interest" description="Disordered" evidence="1">
    <location>
        <begin position="310"/>
        <end position="339"/>
    </location>
</feature>
<evidence type="ECO:0000256" key="1">
    <source>
        <dbReference type="SAM" id="MobiDB-lite"/>
    </source>
</evidence>
<dbReference type="Proteomes" id="UP000785679">
    <property type="component" value="Unassembled WGS sequence"/>
</dbReference>
<dbReference type="EMBL" id="RRYP01007466">
    <property type="protein sequence ID" value="TNV80479.1"/>
    <property type="molecule type" value="Genomic_DNA"/>
</dbReference>
<feature type="compositionally biased region" description="Polar residues" evidence="1">
    <location>
        <begin position="322"/>
        <end position="333"/>
    </location>
</feature>
<proteinExistence type="predicted"/>
<feature type="compositionally biased region" description="Low complexity" evidence="1">
    <location>
        <begin position="382"/>
        <end position="396"/>
    </location>
</feature>
<feature type="region of interest" description="Disordered" evidence="1">
    <location>
        <begin position="375"/>
        <end position="411"/>
    </location>
</feature>
<organism evidence="2 3">
    <name type="scientific">Halteria grandinella</name>
    <dbReference type="NCBI Taxonomy" id="5974"/>
    <lineage>
        <taxon>Eukaryota</taxon>
        <taxon>Sar</taxon>
        <taxon>Alveolata</taxon>
        <taxon>Ciliophora</taxon>
        <taxon>Intramacronucleata</taxon>
        <taxon>Spirotrichea</taxon>
        <taxon>Stichotrichia</taxon>
        <taxon>Sporadotrichida</taxon>
        <taxon>Halteriidae</taxon>
        <taxon>Halteria</taxon>
    </lineage>
</organism>
<sequence>MDRLQNSRNQTPTKQLASQRQFKSWVAKEKQQVKRKWFINDKGRQEEADYSEAGCYSRAIIQKNINIVSQGSGGGDYCTEQALKSSRVLIEGSASQKIKSSMKLNFKLVKDELEKEKRDQTRNLRYLKIMNKSTSGVNSPTEKQKPYLQRESIVPRFRTGEKSTLNNTTEIRGISLTPQKSKENTVGTFMHQTFATENDEISEGIVGSVRVCIKHNQEQQSVIGVVDQQEPINNVQGLTDSNLNGLFISRKLKHIPKEHQSTSKQKRLRVKYALQNTQDQYHQADNPKQQQIANTTEYGHTSFFERFAPLPKYTEPDHNPYQDRTYQKPQSVSKSKEFSIPQSKSVGTLLKRGFQKQPYQVSNIKIDSLSRFPSIEKHSSRDSSQSTYRSYQQQYQINERNSGIGSAHEQKSRMSIIKLIGKIQSEQKTRQQR</sequence>
<reference evidence="2" key="1">
    <citation type="submission" date="2019-06" db="EMBL/GenBank/DDBJ databases">
        <authorList>
            <person name="Zheng W."/>
        </authorList>
    </citation>
    <scope>NUCLEOTIDE SEQUENCE</scope>
    <source>
        <strain evidence="2">QDHG01</strain>
    </source>
</reference>
<keyword evidence="3" id="KW-1185">Reference proteome</keyword>
<comment type="caution">
    <text evidence="2">The sequence shown here is derived from an EMBL/GenBank/DDBJ whole genome shotgun (WGS) entry which is preliminary data.</text>
</comment>
<feature type="region of interest" description="Disordered" evidence="1">
    <location>
        <begin position="1"/>
        <end position="21"/>
    </location>
</feature>
<evidence type="ECO:0000313" key="3">
    <source>
        <dbReference type="Proteomes" id="UP000785679"/>
    </source>
</evidence>
<evidence type="ECO:0000313" key="2">
    <source>
        <dbReference type="EMBL" id="TNV80479.1"/>
    </source>
</evidence>
<dbReference type="AlphaFoldDB" id="A0A8J8T363"/>
<accession>A0A8J8T363</accession>
<gene>
    <name evidence="2" type="ORF">FGO68_gene7430</name>
</gene>
<name>A0A8J8T363_HALGN</name>
<protein>
    <submittedName>
        <fullName evidence="2">Uncharacterized protein</fullName>
    </submittedName>
</protein>